<reference evidence="2" key="1">
    <citation type="submission" date="2016-10" db="EMBL/GenBank/DDBJ databases">
        <authorList>
            <person name="Varghese N."/>
            <person name="Submissions S."/>
        </authorList>
    </citation>
    <scope>NUCLEOTIDE SEQUENCE [LARGE SCALE GENOMIC DNA]</scope>
    <source>
        <strain evidence="2">CL127</strain>
    </source>
</reference>
<accession>A0A1I6IYG0</accession>
<evidence type="ECO:0000313" key="1">
    <source>
        <dbReference type="EMBL" id="SFR71785.1"/>
    </source>
</evidence>
<organism evidence="1 2">
    <name type="scientific">Microbacterium azadirachtae</name>
    <dbReference type="NCBI Taxonomy" id="582680"/>
    <lineage>
        <taxon>Bacteria</taxon>
        <taxon>Bacillati</taxon>
        <taxon>Actinomycetota</taxon>
        <taxon>Actinomycetes</taxon>
        <taxon>Micrococcales</taxon>
        <taxon>Microbacteriaceae</taxon>
        <taxon>Microbacterium</taxon>
    </lineage>
</organism>
<protein>
    <submittedName>
        <fullName evidence="1">Uncharacterized protein</fullName>
    </submittedName>
</protein>
<evidence type="ECO:0000313" key="2">
    <source>
        <dbReference type="Proteomes" id="UP000198877"/>
    </source>
</evidence>
<dbReference type="Proteomes" id="UP000198877">
    <property type="component" value="Unassembled WGS sequence"/>
</dbReference>
<name>A0A1I6IYG0_9MICO</name>
<proteinExistence type="predicted"/>
<gene>
    <name evidence="1" type="ORF">SAMN04488591_3122</name>
</gene>
<dbReference type="EMBL" id="FOYR01000004">
    <property type="protein sequence ID" value="SFR71785.1"/>
    <property type="molecule type" value="Genomic_DNA"/>
</dbReference>
<dbReference type="AlphaFoldDB" id="A0A1I6IYG0"/>
<sequence>MTRYRYSNLSAAIRDKQSPLRVWLSEMFPNTREVQADYRKNDPVIVVDGGEANPGTLGSAFDFAMRYELKPTYDADIARYAFARDERLISEIDAVIIAAQVSRRVGDLETVYRASWALALLTEVYRAGLKPGSPLLELHAAGRLDARHLLELAPADALRQLDALVPLAKEVVGPSLGSPLVLGPTFDASELCAADADVIANGLLLDFKTSVGAKANRPGGRADRLDLNDLFQIISYALFDFSDTYKIREVGIYSARFGHLVTWNLSDLLEVLAGVPVDLGTARVRAREALS</sequence>
<dbReference type="RefSeq" id="WP_091741368.1">
    <property type="nucleotide sequence ID" value="NZ_FOYR01000004.1"/>
</dbReference>